<dbReference type="AlphaFoldDB" id="A0AAC9PPP5"/>
<dbReference type="RefSeq" id="WP_198042893.1">
    <property type="nucleotide sequence ID" value="NZ_CP016076.1"/>
</dbReference>
<reference evidence="2" key="1">
    <citation type="submission" date="2016-06" db="EMBL/GenBank/DDBJ databases">
        <title>Complete genome sequence of Actinoalloteichus fjordicus DSM 46855 (=ADI127-17), type strain of the new species Actinoalloteichus fjordicus.</title>
        <authorList>
            <person name="Ruckert C."/>
            <person name="Nouioui I."/>
            <person name="Willmese J."/>
            <person name="van Wezel G."/>
            <person name="Klenk H.-P."/>
            <person name="Kalinowski J."/>
            <person name="Zotchev S.B."/>
        </authorList>
    </citation>
    <scope>NUCLEOTIDE SEQUENCE [LARGE SCALE GENOMIC DNA]</scope>
    <source>
        <strain evidence="2">ADI127-7</strain>
    </source>
</reference>
<dbReference type="Proteomes" id="UP000185511">
    <property type="component" value="Chromosome"/>
</dbReference>
<gene>
    <name evidence="1" type="ORF">UA74_00905</name>
</gene>
<name>A0AAC9PPP5_9PSEU</name>
<keyword evidence="2" id="KW-1185">Reference proteome</keyword>
<dbReference type="EMBL" id="CP016076">
    <property type="protein sequence ID" value="APU12274.1"/>
    <property type="molecule type" value="Genomic_DNA"/>
</dbReference>
<evidence type="ECO:0000313" key="2">
    <source>
        <dbReference type="Proteomes" id="UP000185511"/>
    </source>
</evidence>
<accession>A0AAC9PPP5</accession>
<protein>
    <submittedName>
        <fullName evidence="1">Uncharacterized protein</fullName>
    </submittedName>
</protein>
<sequence>MRDQSFDLRTCGRPTRSGRPCRSRLHGYDLACGIHADEHDRALAAAYGRGWREGFSAGQDSGSRSMKGVVERLRQDLAESRRRLDGGRRSRQAQGHQIVEVGGYAYCWRGTPALKLGDRVLLPENHVSRLKYGPGPFEGVVSALDSSYEGELGDILRRSVGL</sequence>
<evidence type="ECO:0000313" key="1">
    <source>
        <dbReference type="EMBL" id="APU12274.1"/>
    </source>
</evidence>
<proteinExistence type="predicted"/>
<organism evidence="1 2">
    <name type="scientific">Actinoalloteichus fjordicus</name>
    <dbReference type="NCBI Taxonomy" id="1612552"/>
    <lineage>
        <taxon>Bacteria</taxon>
        <taxon>Bacillati</taxon>
        <taxon>Actinomycetota</taxon>
        <taxon>Actinomycetes</taxon>
        <taxon>Pseudonocardiales</taxon>
        <taxon>Pseudonocardiaceae</taxon>
        <taxon>Actinoalloteichus</taxon>
    </lineage>
</organism>
<dbReference type="KEGG" id="acad:UA74_00905"/>